<dbReference type="InterPro" id="IPR023893">
    <property type="entry name" value="MauG-like"/>
</dbReference>
<dbReference type="OrthoDB" id="9805202at2"/>
<reference evidence="9 10" key="1">
    <citation type="submission" date="2007-06" db="EMBL/GenBank/DDBJ databases">
        <authorList>
            <person name="Green D."/>
            <person name="Ferriera S."/>
            <person name="Johnson J."/>
            <person name="Kravitz S."/>
            <person name="Beeson K."/>
            <person name="Sutton G."/>
            <person name="Rogers Y.-H."/>
            <person name="Friedman R."/>
            <person name="Frazier M."/>
            <person name="Venter J.C."/>
        </authorList>
    </citation>
    <scope>NUCLEOTIDE SEQUENCE [LARGE SCALE GENOMIC DNA]</scope>
    <source>
        <strain evidence="9 10">DG893</strain>
    </source>
</reference>
<evidence type="ECO:0000313" key="9">
    <source>
        <dbReference type="EMBL" id="EDM46406.1"/>
    </source>
</evidence>
<keyword evidence="3 6" id="KW-0479">Metal-binding</keyword>
<evidence type="ECO:0000259" key="8">
    <source>
        <dbReference type="PROSITE" id="PS51007"/>
    </source>
</evidence>
<evidence type="ECO:0000256" key="4">
    <source>
        <dbReference type="ARBA" id="ARBA00023002"/>
    </source>
</evidence>
<dbReference type="STRING" id="443152.MDG893_13124"/>
<sequence>MSSYGRLSVVTALLFFLASGRAAALTLDQQLDMIIDVYRLSPALCDIDQGLKDPEMASVGEVLFSTPVLSGYQDTSCATCHLDQRALTDGLPMAVGVGAEGEGEERLSGDGVVVPRNAFTLFGRASSEYEVFFWDGKVLAQDGKIFSPIGEGKDLGFRSPLALAAILPLLARDEFLGKQSFIESTAHLDLIDSSYYGEKVDAANEVLQLILADTNNQLVGQLLEVLEENGFSAAQVTLPFVGNALASFIAEKVSNCPKTDWERYLDGHVDALSTEEKRGAIVFFGKGRCAACHSGSRFSDFQFHSIAAPQGDLGTHIHGQDIGRAGVTYDKDDRFRFRTPPLLLVSETPPYGHSGAFSSLEEVVLFHMNPIPFFAEKGWNSTREKLTYGKILGSRSELLQYIDVTSSEELESLVAFLRTL</sequence>
<accession>A6F4B3</accession>
<keyword evidence="10" id="KW-1185">Reference proteome</keyword>
<proteinExistence type="predicted"/>
<dbReference type="AlphaFoldDB" id="A6F4B3"/>
<dbReference type="eggNOG" id="COG1858">
    <property type="taxonomic scope" value="Bacteria"/>
</dbReference>
<keyword evidence="4" id="KW-0560">Oxidoreductase</keyword>
<dbReference type="InterPro" id="IPR009056">
    <property type="entry name" value="Cyt_c-like_dom"/>
</dbReference>
<evidence type="ECO:0000256" key="5">
    <source>
        <dbReference type="ARBA" id="ARBA00023004"/>
    </source>
</evidence>
<evidence type="ECO:0000313" key="10">
    <source>
        <dbReference type="Proteomes" id="UP000005856"/>
    </source>
</evidence>
<dbReference type="SUPFAM" id="SSF46626">
    <property type="entry name" value="Cytochrome c"/>
    <property type="match status" value="2"/>
</dbReference>
<dbReference type="InterPro" id="IPR051395">
    <property type="entry name" value="Cytochrome_c_Peroxidase/MauG"/>
</dbReference>
<evidence type="ECO:0000256" key="7">
    <source>
        <dbReference type="SAM" id="SignalP"/>
    </source>
</evidence>
<dbReference type="GO" id="GO:0009055">
    <property type="term" value="F:electron transfer activity"/>
    <property type="evidence" value="ECO:0007669"/>
    <property type="project" value="InterPro"/>
</dbReference>
<evidence type="ECO:0000256" key="6">
    <source>
        <dbReference type="PROSITE-ProRule" id="PRU00433"/>
    </source>
</evidence>
<organism evidence="9 10">
    <name type="scientific">Marinobacter algicola DG893</name>
    <dbReference type="NCBI Taxonomy" id="443152"/>
    <lineage>
        <taxon>Bacteria</taxon>
        <taxon>Pseudomonadati</taxon>
        <taxon>Pseudomonadota</taxon>
        <taxon>Gammaproteobacteria</taxon>
        <taxon>Pseudomonadales</taxon>
        <taxon>Marinobacteraceae</taxon>
        <taxon>Marinobacter</taxon>
    </lineage>
</organism>
<keyword evidence="2 6" id="KW-0349">Heme</keyword>
<dbReference type="GO" id="GO:0030313">
    <property type="term" value="C:cell envelope"/>
    <property type="evidence" value="ECO:0007669"/>
    <property type="project" value="UniProtKB-SubCell"/>
</dbReference>
<dbReference type="PROSITE" id="PS51007">
    <property type="entry name" value="CYTC"/>
    <property type="match status" value="2"/>
</dbReference>
<dbReference type="Pfam" id="PF03150">
    <property type="entry name" value="CCP_MauG"/>
    <property type="match status" value="1"/>
</dbReference>
<dbReference type="EMBL" id="ABCP01000041">
    <property type="protein sequence ID" value="EDM46406.1"/>
    <property type="molecule type" value="Genomic_DNA"/>
</dbReference>
<evidence type="ECO:0000256" key="1">
    <source>
        <dbReference type="ARBA" id="ARBA00004196"/>
    </source>
</evidence>
<comment type="subcellular location">
    <subcellularLocation>
        <location evidence="1">Cell envelope</location>
    </subcellularLocation>
</comment>
<comment type="caution">
    <text evidence="9">The sequence shown here is derived from an EMBL/GenBank/DDBJ whole genome shotgun (WGS) entry which is preliminary data.</text>
</comment>
<feature type="signal peptide" evidence="7">
    <location>
        <begin position="1"/>
        <end position="24"/>
    </location>
</feature>
<dbReference type="NCBIfam" id="TIGR03981">
    <property type="entry name" value="SAM_quin_mod"/>
    <property type="match status" value="1"/>
</dbReference>
<feature type="domain" description="Cytochrome c" evidence="8">
    <location>
        <begin position="55"/>
        <end position="186"/>
    </location>
</feature>
<feature type="chain" id="PRO_5002693935" evidence="7">
    <location>
        <begin position="25"/>
        <end position="420"/>
    </location>
</feature>
<dbReference type="GO" id="GO:0020037">
    <property type="term" value="F:heme binding"/>
    <property type="evidence" value="ECO:0007669"/>
    <property type="project" value="InterPro"/>
</dbReference>
<evidence type="ECO:0000256" key="3">
    <source>
        <dbReference type="ARBA" id="ARBA00022723"/>
    </source>
</evidence>
<dbReference type="Proteomes" id="UP000005856">
    <property type="component" value="Unassembled WGS sequence"/>
</dbReference>
<dbReference type="InterPro" id="IPR004852">
    <property type="entry name" value="Di-haem_cyt_c_peroxidsae"/>
</dbReference>
<name>A6F4B3_9GAMM</name>
<dbReference type="PANTHER" id="PTHR30600">
    <property type="entry name" value="CYTOCHROME C PEROXIDASE-RELATED"/>
    <property type="match status" value="1"/>
</dbReference>
<evidence type="ECO:0000256" key="2">
    <source>
        <dbReference type="ARBA" id="ARBA00022617"/>
    </source>
</evidence>
<feature type="domain" description="Cytochrome c" evidence="8">
    <location>
        <begin position="274"/>
        <end position="420"/>
    </location>
</feature>
<keyword evidence="7" id="KW-0732">Signal</keyword>
<keyword evidence="5 6" id="KW-0408">Iron</keyword>
<dbReference type="RefSeq" id="WP_007155097.1">
    <property type="nucleotide sequence ID" value="NZ_ABCP01000041.1"/>
</dbReference>
<dbReference type="InterPro" id="IPR036909">
    <property type="entry name" value="Cyt_c-like_dom_sf"/>
</dbReference>
<dbReference type="GO" id="GO:0046872">
    <property type="term" value="F:metal ion binding"/>
    <property type="evidence" value="ECO:0007669"/>
    <property type="project" value="UniProtKB-KW"/>
</dbReference>
<gene>
    <name evidence="9" type="ORF">MDG893_13124</name>
</gene>
<dbReference type="Gene3D" id="1.10.760.10">
    <property type="entry name" value="Cytochrome c-like domain"/>
    <property type="match status" value="2"/>
</dbReference>
<dbReference type="GO" id="GO:0004130">
    <property type="term" value="F:cytochrome-c peroxidase activity"/>
    <property type="evidence" value="ECO:0007669"/>
    <property type="project" value="TreeGrafter"/>
</dbReference>
<protein>
    <submittedName>
        <fullName evidence="9">Putative methylamine utilization protein MauG</fullName>
    </submittedName>
</protein>